<dbReference type="Gene3D" id="3.30.70.270">
    <property type="match status" value="1"/>
</dbReference>
<sequence>MTSTRNVPRPPGPPRKQAFLKQYLASIAVWPFICILLGILLWFSLLSKSADDRHTAERLAMQETRTLATAYAQYLTRAIEQIDQLTLLVRYEWENSQLSLEALAEQGLFPIDRYALVTVIGPHGRPVTGNRPLGQLPPLVTDREYFIFHRDNRSRDLRIGAPSTGRVSGKTVIQFTRRLEKADGSFDGVVLVSVEPVSFSSFYDGSGLGKSGLLAFIGTDAVLRMASIGDIGRKTATYDAGALQKIPALDKIDGSSALLGPHWFADGHARFASMVALETYPLVAMVGLSEEEQLAAYWQTHRSNMTIGAAGTAILFLFALVATLLSARLAWRKHLEAEVQEAYRLATEGGNEGFYMLRAVQDRSGVIVDFEVVDCNVRGASFYGLTREQFVGSLSSVLNTAEYFPVLMQTYCSAIESGYYEDELKVPPGSPIKVEWVHRRLVRSGNGLAITFRDISLIKAHERELSRMANEDALTALPNRNWLRSYLPQALESARMESHMVALLFVDLDDFKNVNDSLGHSAGDELLHAAALRLRSVVRPSDHVVRLGGDEFTVILEPVEHEDDAAAVAARIADAFHHPFDLARGKNMVSASIGVSLYPHDGGDAETLLKHADIAMYQAKSEGKGKFHFYESSLSEALKARLDMERALQQAIVQDQFVLHYQPRVSATTGELRALEALVRWQHPELGMVPPMAFISLAEETGLILKLGEIVLAQACAQLAEWKAAGIPLVPVSINVSPYQFNRGNIGESFAACLARHDIDPSLVEIEITESAMIGEQDDVATELSSLREHGIQLLVDDFGTGYSSLSQLQRLDMDGLKIDRAFTGQLSKSPEGEVFFRAIMSMAHALGMSVVAEGVETEEQLRVLQSLSCDEIQGYFISRPVPAAEAQVLMQRRYLFPVADPLALPAA</sequence>
<dbReference type="Gene3D" id="3.30.450.20">
    <property type="entry name" value="PAS domain"/>
    <property type="match status" value="2"/>
</dbReference>
<dbReference type="AlphaFoldDB" id="A0A254THQ0"/>
<dbReference type="PROSITE" id="PS50887">
    <property type="entry name" value="GGDEF"/>
    <property type="match status" value="1"/>
</dbReference>
<evidence type="ECO:0000259" key="4">
    <source>
        <dbReference type="PROSITE" id="PS50887"/>
    </source>
</evidence>
<dbReference type="InterPro" id="IPR035965">
    <property type="entry name" value="PAS-like_dom_sf"/>
</dbReference>
<dbReference type="SMART" id="SM00267">
    <property type="entry name" value="GGDEF"/>
    <property type="match status" value="1"/>
</dbReference>
<dbReference type="CDD" id="cd12914">
    <property type="entry name" value="PDC1_DGC_like"/>
    <property type="match status" value="1"/>
</dbReference>
<dbReference type="Gene3D" id="3.20.20.450">
    <property type="entry name" value="EAL domain"/>
    <property type="match status" value="1"/>
</dbReference>
<organism evidence="5 6">
    <name type="scientific">Noviherbaspirillum denitrificans</name>
    <dbReference type="NCBI Taxonomy" id="1968433"/>
    <lineage>
        <taxon>Bacteria</taxon>
        <taxon>Pseudomonadati</taxon>
        <taxon>Pseudomonadota</taxon>
        <taxon>Betaproteobacteria</taxon>
        <taxon>Burkholderiales</taxon>
        <taxon>Oxalobacteraceae</taxon>
        <taxon>Noviherbaspirillum</taxon>
    </lineage>
</organism>
<dbReference type="NCBIfam" id="TIGR00254">
    <property type="entry name" value="GGDEF"/>
    <property type="match status" value="1"/>
</dbReference>
<dbReference type="FunFam" id="3.30.70.270:FF:000001">
    <property type="entry name" value="Diguanylate cyclase domain protein"/>
    <property type="match status" value="1"/>
</dbReference>
<dbReference type="PANTHER" id="PTHR44757:SF2">
    <property type="entry name" value="BIOFILM ARCHITECTURE MAINTENANCE PROTEIN MBAA"/>
    <property type="match status" value="1"/>
</dbReference>
<dbReference type="EMBL" id="LSTO01000001">
    <property type="protein sequence ID" value="OWW19208.1"/>
    <property type="molecule type" value="Genomic_DNA"/>
</dbReference>
<dbReference type="FunFam" id="3.20.20.450:FF:000001">
    <property type="entry name" value="Cyclic di-GMP phosphodiesterase yahA"/>
    <property type="match status" value="1"/>
</dbReference>
<dbReference type="GO" id="GO:0071732">
    <property type="term" value="P:cellular response to nitric oxide"/>
    <property type="evidence" value="ECO:0007669"/>
    <property type="project" value="UniProtKB-ARBA"/>
</dbReference>
<dbReference type="SMART" id="SM00052">
    <property type="entry name" value="EAL"/>
    <property type="match status" value="1"/>
</dbReference>
<name>A0A254THQ0_9BURK</name>
<feature type="domain" description="GGDEF" evidence="4">
    <location>
        <begin position="499"/>
        <end position="632"/>
    </location>
</feature>
<dbReference type="PANTHER" id="PTHR44757">
    <property type="entry name" value="DIGUANYLATE CYCLASE DGCP"/>
    <property type="match status" value="1"/>
</dbReference>
<keyword evidence="6" id="KW-1185">Reference proteome</keyword>
<dbReference type="SUPFAM" id="SSF55073">
    <property type="entry name" value="Nucleotide cyclase"/>
    <property type="match status" value="1"/>
</dbReference>
<dbReference type="GO" id="GO:0071111">
    <property type="term" value="F:cyclic-guanylate-specific phosphodiesterase activity"/>
    <property type="evidence" value="ECO:0007669"/>
    <property type="project" value="UniProtKB-EC"/>
</dbReference>
<reference evidence="5 6" key="1">
    <citation type="submission" date="2016-02" db="EMBL/GenBank/DDBJ databases">
        <authorList>
            <person name="Wen L."/>
            <person name="He K."/>
            <person name="Yang H."/>
        </authorList>
    </citation>
    <scope>NUCLEOTIDE SEQUENCE [LARGE SCALE GENOMIC DNA]</scope>
    <source>
        <strain evidence="5 6">TSA40</strain>
    </source>
</reference>
<evidence type="ECO:0000313" key="6">
    <source>
        <dbReference type="Proteomes" id="UP000197535"/>
    </source>
</evidence>
<keyword evidence="2" id="KW-1133">Transmembrane helix</keyword>
<comment type="caution">
    <text evidence="5">The sequence shown here is derived from an EMBL/GenBank/DDBJ whole genome shotgun (WGS) entry which is preliminary data.</text>
</comment>
<dbReference type="InterPro" id="IPR029787">
    <property type="entry name" value="Nucleotide_cyclase"/>
</dbReference>
<accession>A0A254THQ0</accession>
<dbReference type="Pfam" id="PF00990">
    <property type="entry name" value="GGDEF"/>
    <property type="match status" value="1"/>
</dbReference>
<proteinExistence type="predicted"/>
<dbReference type="InterPro" id="IPR052155">
    <property type="entry name" value="Biofilm_reg_signaling"/>
</dbReference>
<comment type="catalytic activity">
    <reaction evidence="1">
        <text>3',3'-c-di-GMP + H2O = 5'-phosphoguanylyl(3'-&gt;5')guanosine + H(+)</text>
        <dbReference type="Rhea" id="RHEA:24902"/>
        <dbReference type="ChEBI" id="CHEBI:15377"/>
        <dbReference type="ChEBI" id="CHEBI:15378"/>
        <dbReference type="ChEBI" id="CHEBI:58754"/>
        <dbReference type="ChEBI" id="CHEBI:58805"/>
        <dbReference type="EC" id="3.1.4.52"/>
    </reaction>
    <physiologicalReaction direction="left-to-right" evidence="1">
        <dbReference type="Rhea" id="RHEA:24903"/>
    </physiologicalReaction>
</comment>
<feature type="domain" description="EAL" evidence="3">
    <location>
        <begin position="641"/>
        <end position="895"/>
    </location>
</feature>
<feature type="transmembrane region" description="Helical" evidence="2">
    <location>
        <begin position="307"/>
        <end position="331"/>
    </location>
</feature>
<gene>
    <name evidence="5" type="ORF">AYR66_06540</name>
</gene>
<evidence type="ECO:0000313" key="5">
    <source>
        <dbReference type="EMBL" id="OWW19208.1"/>
    </source>
</evidence>
<dbReference type="Proteomes" id="UP000197535">
    <property type="component" value="Unassembled WGS sequence"/>
</dbReference>
<dbReference type="CDD" id="cd12915">
    <property type="entry name" value="PDC2_DGC_like"/>
    <property type="match status" value="1"/>
</dbReference>
<dbReference type="InterPro" id="IPR035919">
    <property type="entry name" value="EAL_sf"/>
</dbReference>
<dbReference type="InterPro" id="IPR001633">
    <property type="entry name" value="EAL_dom"/>
</dbReference>
<evidence type="ECO:0000259" key="3">
    <source>
        <dbReference type="PROSITE" id="PS50883"/>
    </source>
</evidence>
<dbReference type="InterPro" id="IPR043128">
    <property type="entry name" value="Rev_trsase/Diguanyl_cyclase"/>
</dbReference>
<dbReference type="Pfam" id="PF00563">
    <property type="entry name" value="EAL"/>
    <property type="match status" value="1"/>
</dbReference>
<evidence type="ECO:0000256" key="1">
    <source>
        <dbReference type="ARBA" id="ARBA00051114"/>
    </source>
</evidence>
<evidence type="ECO:0000256" key="2">
    <source>
        <dbReference type="SAM" id="Phobius"/>
    </source>
</evidence>
<dbReference type="OrthoDB" id="9813903at2"/>
<dbReference type="InterPro" id="IPR000160">
    <property type="entry name" value="GGDEF_dom"/>
</dbReference>
<dbReference type="SUPFAM" id="SSF141868">
    <property type="entry name" value="EAL domain-like"/>
    <property type="match status" value="1"/>
</dbReference>
<evidence type="ECO:0008006" key="7">
    <source>
        <dbReference type="Google" id="ProtNLM"/>
    </source>
</evidence>
<feature type="transmembrane region" description="Helical" evidence="2">
    <location>
        <begin position="23"/>
        <end position="43"/>
    </location>
</feature>
<dbReference type="CDD" id="cd01948">
    <property type="entry name" value="EAL"/>
    <property type="match status" value="1"/>
</dbReference>
<dbReference type="CDD" id="cd01949">
    <property type="entry name" value="GGDEF"/>
    <property type="match status" value="1"/>
</dbReference>
<dbReference type="SUPFAM" id="SSF55785">
    <property type="entry name" value="PYP-like sensor domain (PAS domain)"/>
    <property type="match status" value="1"/>
</dbReference>
<protein>
    <recommendedName>
        <fullName evidence="7">Diguanylate cyclase</fullName>
    </recommendedName>
</protein>
<keyword evidence="2" id="KW-0472">Membrane</keyword>
<keyword evidence="2" id="KW-0812">Transmembrane</keyword>
<dbReference type="PROSITE" id="PS50883">
    <property type="entry name" value="EAL"/>
    <property type="match status" value="1"/>
</dbReference>